<dbReference type="RefSeq" id="WP_209511813.1">
    <property type="nucleotide sequence ID" value="NZ_JAGGKS010000005.1"/>
</dbReference>
<gene>
    <name evidence="1" type="ORF">J2Z76_001943</name>
</gene>
<sequence>MAENILANLIVYRNLLNDEIVKRYNNLYLEYLKFNSLENKDSYLNKYYELSSLIICKGYDSIFDYVSDKILSDENIFSLDCEKGVLINDKIKKVVYHDVSVLKKFFELPIKGMANYASDMNNFINFSNKERLTEIIKNNNIEKIYDYLQNEYTISGCGKYRNNYAFSVDADGKIVSVDNFNPVEMDSIYGYKSQKHKIIENTQKFVSGQYALNALLVGDSGTGKSTTVKSLIPMLKDKKLRLIEVEKDNLYYIPKIVETLKNRGMYFIIFIDDLSFESNENSYKYLKSVVEGSIYEQPRNILFYVTSNRKHLIKESMIDRQNEVHLRDAINEQTSLSDRFGLTILYSEPNQNEYFEIVLGLAESYSIHYDSKEEFLADAKKFAMQNGGRTGRSAVQYIKTL</sequence>
<evidence type="ECO:0000313" key="1">
    <source>
        <dbReference type="EMBL" id="MBP1926079.1"/>
    </source>
</evidence>
<dbReference type="Proteomes" id="UP001519342">
    <property type="component" value="Unassembled WGS sequence"/>
</dbReference>
<accession>A0ABS4GEK1</accession>
<dbReference type="EMBL" id="JAGGKS010000005">
    <property type="protein sequence ID" value="MBP1926079.1"/>
    <property type="molecule type" value="Genomic_DNA"/>
</dbReference>
<evidence type="ECO:0000313" key="2">
    <source>
        <dbReference type="Proteomes" id="UP001519342"/>
    </source>
</evidence>
<dbReference type="PANTHER" id="PTHR42935">
    <property type="entry name" value="SLR0930 PROTEIN"/>
    <property type="match status" value="1"/>
</dbReference>
<dbReference type="SUPFAM" id="SSF52540">
    <property type="entry name" value="P-loop containing nucleoside triphosphate hydrolases"/>
    <property type="match status" value="1"/>
</dbReference>
<protein>
    <submittedName>
        <fullName evidence="1">AAA+ superfamily ATPase</fullName>
    </submittedName>
</protein>
<name>A0ABS4GEK1_9FIRM</name>
<reference evidence="1 2" key="1">
    <citation type="submission" date="2021-03" db="EMBL/GenBank/DDBJ databases">
        <title>Genomic Encyclopedia of Type Strains, Phase IV (KMG-IV): sequencing the most valuable type-strain genomes for metagenomic binning, comparative biology and taxonomic classification.</title>
        <authorList>
            <person name="Goeker M."/>
        </authorList>
    </citation>
    <scope>NUCLEOTIDE SEQUENCE [LARGE SCALE GENOMIC DNA]</scope>
    <source>
        <strain evidence="1 2">DSM 24004</strain>
    </source>
</reference>
<comment type="caution">
    <text evidence="1">The sequence shown here is derived from an EMBL/GenBank/DDBJ whole genome shotgun (WGS) entry which is preliminary data.</text>
</comment>
<proteinExistence type="predicted"/>
<dbReference type="InterPro" id="IPR027417">
    <property type="entry name" value="P-loop_NTPase"/>
</dbReference>
<dbReference type="Pfam" id="PF05673">
    <property type="entry name" value="DUF815"/>
    <property type="match status" value="1"/>
</dbReference>
<dbReference type="Gene3D" id="3.40.50.300">
    <property type="entry name" value="P-loop containing nucleotide triphosphate hydrolases"/>
    <property type="match status" value="1"/>
</dbReference>
<keyword evidence="2" id="KW-1185">Reference proteome</keyword>
<organism evidence="1 2">
    <name type="scientific">Sedimentibacter acidaminivorans</name>
    <dbReference type="NCBI Taxonomy" id="913099"/>
    <lineage>
        <taxon>Bacteria</taxon>
        <taxon>Bacillati</taxon>
        <taxon>Bacillota</taxon>
        <taxon>Tissierellia</taxon>
        <taxon>Sedimentibacter</taxon>
    </lineage>
</organism>
<dbReference type="PANTHER" id="PTHR42935:SF1">
    <property type="entry name" value="SLR0930 PROTEIN"/>
    <property type="match status" value="1"/>
</dbReference>
<dbReference type="InterPro" id="IPR008533">
    <property type="entry name" value="DUF815"/>
</dbReference>